<gene>
    <name evidence="1" type="ORF">QFZ49_000523</name>
</gene>
<comment type="caution">
    <text evidence="1">The sequence shown here is derived from an EMBL/GenBank/DDBJ whole genome shotgun (WGS) entry which is preliminary data.</text>
</comment>
<dbReference type="Proteomes" id="UP001223072">
    <property type="component" value="Unassembled WGS sequence"/>
</dbReference>
<evidence type="ECO:0000313" key="1">
    <source>
        <dbReference type="EMBL" id="MDQ0930616.1"/>
    </source>
</evidence>
<proteinExistence type="predicted"/>
<sequence>MRHLRVLNCRNATAFTYRPTGLGCSVLTLRRLARYRQYGPHLG</sequence>
<name>A0ABU0RF58_9ACTN</name>
<dbReference type="EMBL" id="JAUSZS010000002">
    <property type="protein sequence ID" value="MDQ0930616.1"/>
    <property type="molecule type" value="Genomic_DNA"/>
</dbReference>
<protein>
    <submittedName>
        <fullName evidence="1">Uncharacterized protein</fullName>
    </submittedName>
</protein>
<evidence type="ECO:0000313" key="2">
    <source>
        <dbReference type="Proteomes" id="UP001223072"/>
    </source>
</evidence>
<keyword evidence="2" id="KW-1185">Reference proteome</keyword>
<accession>A0ABU0RF58</accession>
<organism evidence="1 2">
    <name type="scientific">Streptomyces turgidiscabies</name>
    <dbReference type="NCBI Taxonomy" id="85558"/>
    <lineage>
        <taxon>Bacteria</taxon>
        <taxon>Bacillati</taxon>
        <taxon>Actinomycetota</taxon>
        <taxon>Actinomycetes</taxon>
        <taxon>Kitasatosporales</taxon>
        <taxon>Streptomycetaceae</taxon>
        <taxon>Streptomyces</taxon>
    </lineage>
</organism>
<reference evidence="1 2" key="1">
    <citation type="submission" date="2023-07" db="EMBL/GenBank/DDBJ databases">
        <title>Comparative genomics of wheat-associated soil bacteria to identify genetic determinants of phenazine resistance.</title>
        <authorList>
            <person name="Mouncey N."/>
        </authorList>
    </citation>
    <scope>NUCLEOTIDE SEQUENCE [LARGE SCALE GENOMIC DNA]</scope>
    <source>
        <strain evidence="1 2">W2I16</strain>
    </source>
</reference>